<dbReference type="EMBL" id="PVEP01000015">
    <property type="protein sequence ID" value="PQV52898.1"/>
    <property type="molecule type" value="Genomic_DNA"/>
</dbReference>
<sequence length="591" mass="64249">MTLARRPIKIVEIDLPQCTRTYGSLPCTAVLGTTGARKCFNSRATCQSVTAFSPADMTLRFGENVSGARPANNVFPALTSVSARPGRVNLSGIDPKSTPLGQRARVTVVLQDFTWQDSILDPYRAQRVTGAAQADGIGYDPATRGTFFTRLHARWPYYLGRSLRVLTGYEGDALGSMRVAHYVITEWSGPNAAGVVTITAQDVLNLADPDKAQAPRPSQGKLAADITDTATAFTLTPATIGDEYDAAGLIAVGRELMRFTRVGDDFTVTERGVAETDVKGHSAGDVVQQALEYVNQPADAIIADLLVTFAGVSSAFIDSAAWQAEAERWLGGIVFSAIIAKPEGVATLIGELCQHGIMVYWDEIDQELKFYVNKPLEISQTYVPLTDGAQIVEGSADIEDSVEERASQILFWHGVIDPTDTVTDGKNFKRLHVAADLIGEGPDLYGESRVKEIFSRWFGTSGDDANAGILADRLLNRYRNTPRTLTCDIDRKDLASINLTTLVEVSSHLVLDDTGAALPYPMQVRYREETAGERIRIEAQTFTFDGRFGFIMLDTAPDYDAASPTEIAEGCFIVDDTLLQFPDGTGPYVLF</sequence>
<evidence type="ECO:0000313" key="2">
    <source>
        <dbReference type="Proteomes" id="UP000238338"/>
    </source>
</evidence>
<reference evidence="1 2" key="1">
    <citation type="submission" date="2018-02" db="EMBL/GenBank/DDBJ databases">
        <title>Genomic Encyclopedia of Archaeal and Bacterial Type Strains, Phase II (KMG-II): from individual species to whole genera.</title>
        <authorList>
            <person name="Goeker M."/>
        </authorList>
    </citation>
    <scope>NUCLEOTIDE SEQUENCE [LARGE SCALE GENOMIC DNA]</scope>
    <source>
        <strain evidence="1 2">DSM 18921</strain>
    </source>
</reference>
<dbReference type="OrthoDB" id="7803552at2"/>
<accession>A0A2S8RWH7</accession>
<protein>
    <submittedName>
        <fullName evidence="1">Uncharacterized protein</fullName>
    </submittedName>
</protein>
<evidence type="ECO:0000313" key="1">
    <source>
        <dbReference type="EMBL" id="PQV52898.1"/>
    </source>
</evidence>
<comment type="caution">
    <text evidence="1">The sequence shown here is derived from an EMBL/GenBank/DDBJ whole genome shotgun (WGS) entry which is preliminary data.</text>
</comment>
<proteinExistence type="predicted"/>
<dbReference type="Proteomes" id="UP000238338">
    <property type="component" value="Unassembled WGS sequence"/>
</dbReference>
<gene>
    <name evidence="1" type="ORF">LX70_04004</name>
</gene>
<dbReference type="AlphaFoldDB" id="A0A2S8RWH7"/>
<organism evidence="1 2">
    <name type="scientific">Albidovulum denitrificans</name>
    <dbReference type="NCBI Taxonomy" id="404881"/>
    <lineage>
        <taxon>Bacteria</taxon>
        <taxon>Pseudomonadati</taxon>
        <taxon>Pseudomonadota</taxon>
        <taxon>Alphaproteobacteria</taxon>
        <taxon>Rhodobacterales</taxon>
        <taxon>Paracoccaceae</taxon>
        <taxon>Albidovulum</taxon>
    </lineage>
</organism>
<keyword evidence="2" id="KW-1185">Reference proteome</keyword>
<dbReference type="RefSeq" id="WP_146111675.1">
    <property type="nucleotide sequence ID" value="NZ_PVEP01000015.1"/>
</dbReference>
<name>A0A2S8RWH7_9RHOB</name>